<gene>
    <name evidence="5" type="ORF">SAMN04488079_12022</name>
</gene>
<dbReference type="GO" id="GO:0016628">
    <property type="term" value="F:oxidoreductase activity, acting on the CH-CH group of donors, NAD or NADP as acceptor"/>
    <property type="evidence" value="ECO:0007669"/>
    <property type="project" value="UniProtKB-ARBA"/>
</dbReference>
<sequence>MTSMNQQTQSLLSPIELGSISMKNRVVMAPLTRNRAGEGLVPTAMNVEYYRQRASAGLIITEATLTSAQGVGYPNTPGIYSKAQIDGWKKVTKAVHAEGGKIVLQIWHCGRVSHSSMLPGGMKPQAPSAIKPAGEVYTYEGMKPYETPAAMTTDEIKQTIDDFRTAAYNALSAGFDGVEIHSANGYLLDQFLRDGSNQRTDEYGGSIENRARLTLEVVDEVCKIWGSDRVGIRLSPLQPFNDMKDSQPEKTFEYIINELNKFNLAYLHITEMGSENPGAAGPEFDLDLCRKWYQGNYMTNSEYNFDTANVAIQSGDADCISFGKLFIANPDLVERFASRAPLNTPDSNSFYGGDEHGYIDYPFLDEK</sequence>
<evidence type="ECO:0000256" key="1">
    <source>
        <dbReference type="ARBA" id="ARBA00001917"/>
    </source>
</evidence>
<dbReference type="OrthoDB" id="8523426at2"/>
<dbReference type="GO" id="GO:0005829">
    <property type="term" value="C:cytosol"/>
    <property type="evidence" value="ECO:0007669"/>
    <property type="project" value="TreeGrafter"/>
</dbReference>
<keyword evidence="6" id="KW-1185">Reference proteome</keyword>
<dbReference type="Pfam" id="PF00724">
    <property type="entry name" value="Oxidored_FMN"/>
    <property type="match status" value="1"/>
</dbReference>
<accession>A0A1I4BQC3</accession>
<dbReference type="AlphaFoldDB" id="A0A1I4BQC3"/>
<organism evidence="5 6">
    <name type="scientific">Methylophaga sulfidovorans</name>
    <dbReference type="NCBI Taxonomy" id="45496"/>
    <lineage>
        <taxon>Bacteria</taxon>
        <taxon>Pseudomonadati</taxon>
        <taxon>Pseudomonadota</taxon>
        <taxon>Gammaproteobacteria</taxon>
        <taxon>Thiotrichales</taxon>
        <taxon>Piscirickettsiaceae</taxon>
        <taxon>Methylophaga</taxon>
    </lineage>
</organism>
<dbReference type="SUPFAM" id="SSF51395">
    <property type="entry name" value="FMN-linked oxidoreductases"/>
    <property type="match status" value="1"/>
</dbReference>
<dbReference type="Proteomes" id="UP000198924">
    <property type="component" value="Unassembled WGS sequence"/>
</dbReference>
<dbReference type="CDD" id="cd02933">
    <property type="entry name" value="OYE_like_FMN"/>
    <property type="match status" value="1"/>
</dbReference>
<evidence type="ECO:0000259" key="4">
    <source>
        <dbReference type="Pfam" id="PF00724"/>
    </source>
</evidence>
<feature type="domain" description="NADH:flavin oxidoreductase/NADH oxidase N-terminal" evidence="4">
    <location>
        <begin position="11"/>
        <end position="342"/>
    </location>
</feature>
<comment type="similarity">
    <text evidence="2">Belongs to the NADH:flavin oxidoreductase/NADH oxidase family.</text>
</comment>
<dbReference type="InterPro" id="IPR045247">
    <property type="entry name" value="Oye-like"/>
</dbReference>
<dbReference type="FunFam" id="3.20.20.70:FF:000059">
    <property type="entry name" value="N-ethylmaleimide reductase, FMN-linked"/>
    <property type="match status" value="1"/>
</dbReference>
<reference evidence="6" key="1">
    <citation type="submission" date="2016-10" db="EMBL/GenBank/DDBJ databases">
        <authorList>
            <person name="Varghese N."/>
            <person name="Submissions S."/>
        </authorList>
    </citation>
    <scope>NUCLEOTIDE SEQUENCE [LARGE SCALE GENOMIC DNA]</scope>
    <source>
        <strain evidence="6">DSM 11578</strain>
    </source>
</reference>
<evidence type="ECO:0000256" key="2">
    <source>
        <dbReference type="ARBA" id="ARBA00005979"/>
    </source>
</evidence>
<dbReference type="GO" id="GO:0010181">
    <property type="term" value="F:FMN binding"/>
    <property type="evidence" value="ECO:0007669"/>
    <property type="project" value="InterPro"/>
</dbReference>
<dbReference type="Gene3D" id="3.20.20.70">
    <property type="entry name" value="Aldolase class I"/>
    <property type="match status" value="1"/>
</dbReference>
<comment type="cofactor">
    <cofactor evidence="1">
        <name>FMN</name>
        <dbReference type="ChEBI" id="CHEBI:58210"/>
    </cofactor>
</comment>
<dbReference type="EMBL" id="FOSH01000020">
    <property type="protein sequence ID" value="SFK70229.1"/>
    <property type="molecule type" value="Genomic_DNA"/>
</dbReference>
<dbReference type="STRING" id="45496.SAMN04488079_12022"/>
<dbReference type="InterPro" id="IPR001155">
    <property type="entry name" value="OxRdtase_FMN_N"/>
</dbReference>
<dbReference type="InterPro" id="IPR013785">
    <property type="entry name" value="Aldolase_TIM"/>
</dbReference>
<dbReference type="PANTHER" id="PTHR22893">
    <property type="entry name" value="NADH OXIDOREDUCTASE-RELATED"/>
    <property type="match status" value="1"/>
</dbReference>
<evidence type="ECO:0000313" key="5">
    <source>
        <dbReference type="EMBL" id="SFK70229.1"/>
    </source>
</evidence>
<keyword evidence="3" id="KW-0560">Oxidoreductase</keyword>
<proteinExistence type="inferred from homology"/>
<dbReference type="PANTHER" id="PTHR22893:SF91">
    <property type="entry name" value="NADPH DEHYDROGENASE 2-RELATED"/>
    <property type="match status" value="1"/>
</dbReference>
<evidence type="ECO:0000313" key="6">
    <source>
        <dbReference type="Proteomes" id="UP000198924"/>
    </source>
</evidence>
<name>A0A1I4BQC3_9GAMM</name>
<protein>
    <submittedName>
        <fullName evidence="5">N-ethylmaleimide reductase</fullName>
    </submittedName>
</protein>
<evidence type="ECO:0000256" key="3">
    <source>
        <dbReference type="ARBA" id="ARBA00023002"/>
    </source>
</evidence>
<dbReference type="RefSeq" id="WP_091715762.1">
    <property type="nucleotide sequence ID" value="NZ_FOSH01000020.1"/>
</dbReference>